<dbReference type="PANTHER" id="PTHR10039:SF5">
    <property type="entry name" value="NACHT DOMAIN-CONTAINING PROTEIN"/>
    <property type="match status" value="1"/>
</dbReference>
<dbReference type="InterPro" id="IPR056884">
    <property type="entry name" value="NPHP3-like_N"/>
</dbReference>
<dbReference type="GeneID" id="87934164"/>
<dbReference type="InterPro" id="IPR056693">
    <property type="entry name" value="DUF7791"/>
</dbReference>
<dbReference type="RefSeq" id="XP_062764066.1">
    <property type="nucleotide sequence ID" value="XM_062913821.1"/>
</dbReference>
<accession>A0ABR0H7S9</accession>
<evidence type="ECO:0000259" key="2">
    <source>
        <dbReference type="Pfam" id="PF17107"/>
    </source>
</evidence>
<evidence type="ECO:0000259" key="3">
    <source>
        <dbReference type="Pfam" id="PF24883"/>
    </source>
</evidence>
<dbReference type="Pfam" id="PF24883">
    <property type="entry name" value="NPHP3_N"/>
    <property type="match status" value="1"/>
</dbReference>
<sequence>MESVAVLAVAGNVLQFLEFTWKLFSNAGKILASAGSSSEESAHLDDICRTLQDFTTQLKRDTSSNYSTRKWEPMLTRADACERDSEKLLAITTKLRAKTQNGKASKCWASFKIAIAEVWKANEIEALISRISDHRSGIILELCATTSEVVQRMQSDLRQWEAFNSLRHKEIHNTLQPLTKLVQGPHGCPNTQLQDLNQLCIDLPALSLDTRQYVLEATVLKSLHYPELSLRHDIIPEPHEVTLHWAFPPSQGSNMDAIGGICSWLSGPGGLFWVSGKPGSGKSTFIKFIADNSNTQKLLTQWSKGQEVILAAHYFTIYGTPIQRSLKGLFRSLIYKILSQEPTLIRKVLPQRYKNDKIQEPWKQSELQSVLKKLARELVHSRLCFFIDGLDEYAGDQLDICEILQDLSRSPCVKLCPTVERFENALGGDTDSKLYMQDVTRTDIQQYTKTMLRSHPRWDSLVSEAGSDKTDSLVQQIIDKSSGVFLWVTLVTRLLREGLTNDDSIQDLNRRLENFPSELEPFFRLILDSVDPFYRDRMARALLFALHAQKPLHIQMYMFHDREYEEEDYALGEPERMIATLQQRTSQAARVFRRVNGWCKGLLERNHDQIEFLHRTLYDFIATPEMQQTLKEKAKTNNTDFCPLLSLLRASIAHTKRSCWLQPPAFTSYVTAPKAEDPLVALTPFAKMVKDMMDYARRLESMGGETLLSTTTLLDNMDMSIGTVEANGEVRDTKTITIARVLYRYHVLGAGLARYLATKLPSTTYFDRSSFALFICQSPLSVIFERSPSSKEAFGWVAKAIMDSGYSPNDSFLPSEGGREMECNILSAMCIITHYTRIFSLRQGTPWQQLVEMTTSIVLGNENTSSPPKTLSDFMTALEHDAFLLLLGYGANVNSLALIKVRGETFTIPIWLNFLLYTVYLPFFSKHTTAYETTLDQMLKAAEPETWSQNLRGADHQHNVPQLIKDLAGGRTVLQTFAKSLSRLTRVERGKFAGGGDLVVRILPESLNKEAFALLEPLGLNVVMVEELRRDCENMIPARGAKRGLSVAKFATDDVRDWKIAKRL</sequence>
<dbReference type="SUPFAM" id="SSF52540">
    <property type="entry name" value="P-loop containing nucleoside triphosphate hydrolases"/>
    <property type="match status" value="1"/>
</dbReference>
<feature type="domain" description="DUF7791" evidence="4">
    <location>
        <begin position="529"/>
        <end position="657"/>
    </location>
</feature>
<dbReference type="InterPro" id="IPR031352">
    <property type="entry name" value="SesA"/>
</dbReference>
<feature type="domain" description="Nephrocystin 3-like N-terminal" evidence="3">
    <location>
        <begin position="262"/>
        <end position="414"/>
    </location>
</feature>
<evidence type="ECO:0000313" key="5">
    <source>
        <dbReference type="EMBL" id="KAK4664100.1"/>
    </source>
</evidence>
<protein>
    <recommendedName>
        <fullName evidence="7">NACHT domain-containing protein</fullName>
    </recommendedName>
</protein>
<evidence type="ECO:0000313" key="6">
    <source>
        <dbReference type="Proteomes" id="UP001326199"/>
    </source>
</evidence>
<keyword evidence="1" id="KW-0677">Repeat</keyword>
<evidence type="ECO:0000256" key="1">
    <source>
        <dbReference type="ARBA" id="ARBA00022737"/>
    </source>
</evidence>
<reference evidence="5 6" key="1">
    <citation type="journal article" date="2023" name="bioRxiv">
        <title>High-quality genome assemblies of four members of thePodospora anserinaspecies complex.</title>
        <authorList>
            <person name="Ament-Velasquez S.L."/>
            <person name="Vogan A.A."/>
            <person name="Wallerman O."/>
            <person name="Hartmann F."/>
            <person name="Gautier V."/>
            <person name="Silar P."/>
            <person name="Giraud T."/>
            <person name="Johannesson H."/>
        </authorList>
    </citation>
    <scope>NUCLEOTIDE SEQUENCE [LARGE SCALE GENOMIC DNA]</scope>
    <source>
        <strain evidence="5 6">CBS 411.78</strain>
    </source>
</reference>
<gene>
    <name evidence="5" type="ORF">QC763_512630</name>
</gene>
<comment type="caution">
    <text evidence="5">The sequence shown here is derived from an EMBL/GenBank/DDBJ whole genome shotgun (WGS) entry which is preliminary data.</text>
</comment>
<evidence type="ECO:0000259" key="4">
    <source>
        <dbReference type="Pfam" id="PF25053"/>
    </source>
</evidence>
<name>A0ABR0H7S9_9PEZI</name>
<feature type="domain" description="NACHT-NTPase and P-loop NTPases N-terminal" evidence="2">
    <location>
        <begin position="12"/>
        <end position="133"/>
    </location>
</feature>
<dbReference type="Gene3D" id="3.40.50.300">
    <property type="entry name" value="P-loop containing nucleotide triphosphate hydrolases"/>
    <property type="match status" value="1"/>
</dbReference>
<proteinExistence type="predicted"/>
<dbReference type="InterPro" id="IPR027417">
    <property type="entry name" value="P-loop_NTPase"/>
</dbReference>
<dbReference type="PANTHER" id="PTHR10039">
    <property type="entry name" value="AMELOGENIN"/>
    <property type="match status" value="1"/>
</dbReference>
<dbReference type="EMBL" id="JAFFHB010000007">
    <property type="protein sequence ID" value="KAK4664100.1"/>
    <property type="molecule type" value="Genomic_DNA"/>
</dbReference>
<dbReference type="Proteomes" id="UP001326199">
    <property type="component" value="Unassembled WGS sequence"/>
</dbReference>
<evidence type="ECO:0008006" key="7">
    <source>
        <dbReference type="Google" id="ProtNLM"/>
    </source>
</evidence>
<dbReference type="Pfam" id="PF25053">
    <property type="entry name" value="DUF7791"/>
    <property type="match status" value="1"/>
</dbReference>
<keyword evidence="6" id="KW-1185">Reference proteome</keyword>
<dbReference type="Pfam" id="PF17107">
    <property type="entry name" value="SesA"/>
    <property type="match status" value="1"/>
</dbReference>
<organism evidence="5 6">
    <name type="scientific">Podospora pseudopauciseta</name>
    <dbReference type="NCBI Taxonomy" id="2093780"/>
    <lineage>
        <taxon>Eukaryota</taxon>
        <taxon>Fungi</taxon>
        <taxon>Dikarya</taxon>
        <taxon>Ascomycota</taxon>
        <taxon>Pezizomycotina</taxon>
        <taxon>Sordariomycetes</taxon>
        <taxon>Sordariomycetidae</taxon>
        <taxon>Sordariales</taxon>
        <taxon>Podosporaceae</taxon>
        <taxon>Podospora</taxon>
    </lineage>
</organism>